<dbReference type="VEuPathDB" id="TrichDB:TVAG_345470"/>
<feature type="region of interest" description="Disordered" evidence="2">
    <location>
        <begin position="313"/>
        <end position="334"/>
    </location>
</feature>
<reference evidence="3" key="2">
    <citation type="journal article" date="2007" name="Science">
        <title>Draft genome sequence of the sexually transmitted pathogen Trichomonas vaginalis.</title>
        <authorList>
            <person name="Carlton J.M."/>
            <person name="Hirt R.P."/>
            <person name="Silva J.C."/>
            <person name="Delcher A.L."/>
            <person name="Schatz M."/>
            <person name="Zhao Q."/>
            <person name="Wortman J.R."/>
            <person name="Bidwell S.L."/>
            <person name="Alsmark U.C.M."/>
            <person name="Besteiro S."/>
            <person name="Sicheritz-Ponten T."/>
            <person name="Noel C.J."/>
            <person name="Dacks J.B."/>
            <person name="Foster P.G."/>
            <person name="Simillion C."/>
            <person name="Van de Peer Y."/>
            <person name="Miranda-Saavedra D."/>
            <person name="Barton G.J."/>
            <person name="Westrop G.D."/>
            <person name="Mueller S."/>
            <person name="Dessi D."/>
            <person name="Fiori P.L."/>
            <person name="Ren Q."/>
            <person name="Paulsen I."/>
            <person name="Zhang H."/>
            <person name="Bastida-Corcuera F.D."/>
            <person name="Simoes-Barbosa A."/>
            <person name="Brown M.T."/>
            <person name="Hayes R.D."/>
            <person name="Mukherjee M."/>
            <person name="Okumura C.Y."/>
            <person name="Schneider R."/>
            <person name="Smith A.J."/>
            <person name="Vanacova S."/>
            <person name="Villalvazo M."/>
            <person name="Haas B.J."/>
            <person name="Pertea M."/>
            <person name="Feldblyum T.V."/>
            <person name="Utterback T.R."/>
            <person name="Shu C.L."/>
            <person name="Osoegawa K."/>
            <person name="de Jong P.J."/>
            <person name="Hrdy I."/>
            <person name="Horvathova L."/>
            <person name="Zubacova Z."/>
            <person name="Dolezal P."/>
            <person name="Malik S.B."/>
            <person name="Logsdon J.M. Jr."/>
            <person name="Henze K."/>
            <person name="Gupta A."/>
            <person name="Wang C.C."/>
            <person name="Dunne R.L."/>
            <person name="Upcroft J.A."/>
            <person name="Upcroft P."/>
            <person name="White O."/>
            <person name="Salzberg S.L."/>
            <person name="Tang P."/>
            <person name="Chiu C.-H."/>
            <person name="Lee Y.-S."/>
            <person name="Embley T.M."/>
            <person name="Coombs G.H."/>
            <person name="Mottram J.C."/>
            <person name="Tachezy J."/>
            <person name="Fraser-Liggett C.M."/>
            <person name="Johnson P.J."/>
        </authorList>
    </citation>
    <scope>NUCLEOTIDE SEQUENCE [LARGE SCALE GENOMIC DNA]</scope>
    <source>
        <strain evidence="3">G3</strain>
    </source>
</reference>
<dbReference type="EMBL" id="DS113513">
    <property type="protein sequence ID" value="EAY03173.1"/>
    <property type="molecule type" value="Genomic_DNA"/>
</dbReference>
<evidence type="ECO:0000256" key="2">
    <source>
        <dbReference type="SAM" id="MobiDB-lite"/>
    </source>
</evidence>
<dbReference type="InParanoid" id="A2EW25"/>
<proteinExistence type="predicted"/>
<dbReference type="AlphaFoldDB" id="A2EW25"/>
<accession>A2EW25</accession>
<protein>
    <submittedName>
        <fullName evidence="3">Uncharacterized protein</fullName>
    </submittedName>
</protein>
<evidence type="ECO:0000313" key="4">
    <source>
        <dbReference type="Proteomes" id="UP000001542"/>
    </source>
</evidence>
<evidence type="ECO:0000313" key="3">
    <source>
        <dbReference type="EMBL" id="EAY03173.1"/>
    </source>
</evidence>
<dbReference type="KEGG" id="tva:4761015"/>
<feature type="coiled-coil region" evidence="1">
    <location>
        <begin position="6"/>
        <end position="61"/>
    </location>
</feature>
<sequence>MNDSQIGDLKRALQAAEARVNVLENELSKKTEVLENTEAVLSSSQQQYKELLMRLSEMSQQQKTAVDETKLIELQKQVDLCNAQIEKQTSVISDQREKIELLQLENEKLKQSLQFYSEKFTIQVPRNTEDRIQKSIYQLRQAQEDILDLRAENENLKYQISHNERENKSWEEFGYDIYHELSSFVDIVTPIPRDNPRLLRLQLRDLIQKATDINSHKERYYRNEDCEYKYNSAKKSLREVQTRCDHMLGILGEEPSFKSHQYYQQQQRYYSDPPQYHSSTKYDTKTKRYESTRSNTNYRSDSVNDQEIATKENKAVSSTTKLKENTTTLKKKHDTTNTNELNRCIHELHGITKQIKCDYQKLFE</sequence>
<keyword evidence="4" id="KW-1185">Reference proteome</keyword>
<feature type="compositionally biased region" description="Basic and acidic residues" evidence="2">
    <location>
        <begin position="280"/>
        <end position="291"/>
    </location>
</feature>
<dbReference type="RefSeq" id="XP_001315396.1">
    <property type="nucleotide sequence ID" value="XM_001315361.1"/>
</dbReference>
<feature type="region of interest" description="Disordered" evidence="2">
    <location>
        <begin position="266"/>
        <end position="300"/>
    </location>
</feature>
<feature type="coiled-coil region" evidence="1">
    <location>
        <begin position="85"/>
        <end position="166"/>
    </location>
</feature>
<organism evidence="3 4">
    <name type="scientific">Trichomonas vaginalis (strain ATCC PRA-98 / G3)</name>
    <dbReference type="NCBI Taxonomy" id="412133"/>
    <lineage>
        <taxon>Eukaryota</taxon>
        <taxon>Metamonada</taxon>
        <taxon>Parabasalia</taxon>
        <taxon>Trichomonadida</taxon>
        <taxon>Trichomonadidae</taxon>
        <taxon>Trichomonas</taxon>
    </lineage>
</organism>
<reference evidence="3" key="1">
    <citation type="submission" date="2006-10" db="EMBL/GenBank/DDBJ databases">
        <authorList>
            <person name="Amadeo P."/>
            <person name="Zhao Q."/>
            <person name="Wortman J."/>
            <person name="Fraser-Liggett C."/>
            <person name="Carlton J."/>
        </authorList>
    </citation>
    <scope>NUCLEOTIDE SEQUENCE</scope>
    <source>
        <strain evidence="3">G3</strain>
    </source>
</reference>
<gene>
    <name evidence="3" type="ORF">TVAG_345470</name>
</gene>
<dbReference type="Proteomes" id="UP000001542">
    <property type="component" value="Unassembled WGS sequence"/>
</dbReference>
<dbReference type="SMR" id="A2EW25"/>
<dbReference type="VEuPathDB" id="TrichDB:TVAGG3_0120780"/>
<keyword evidence="1" id="KW-0175">Coiled coil</keyword>
<name>A2EW25_TRIV3</name>
<evidence type="ECO:0000256" key="1">
    <source>
        <dbReference type="SAM" id="Coils"/>
    </source>
</evidence>